<name>A0AA47MA15_MERPO</name>
<organism evidence="3 4">
    <name type="scientific">Merluccius polli</name>
    <name type="common">Benguela hake</name>
    <name type="synonym">Merluccius cadenati</name>
    <dbReference type="NCBI Taxonomy" id="89951"/>
    <lineage>
        <taxon>Eukaryota</taxon>
        <taxon>Metazoa</taxon>
        <taxon>Chordata</taxon>
        <taxon>Craniata</taxon>
        <taxon>Vertebrata</taxon>
        <taxon>Euteleostomi</taxon>
        <taxon>Actinopterygii</taxon>
        <taxon>Neopterygii</taxon>
        <taxon>Teleostei</taxon>
        <taxon>Neoteleostei</taxon>
        <taxon>Acanthomorphata</taxon>
        <taxon>Zeiogadaria</taxon>
        <taxon>Gadariae</taxon>
        <taxon>Gadiformes</taxon>
        <taxon>Gadoidei</taxon>
        <taxon>Merlucciidae</taxon>
        <taxon>Merluccius</taxon>
    </lineage>
</organism>
<sequence>MVFSSVVEWEGLDEEGDLGEKKWDLGVEKGRKKNFTDCEVEVLISEVEARNNILFGSLSSGISTKTKKLAWEKVAKLGRKTETVADIKKKWSDIKVDVKKKVSAHQRSVGQTGSGAGIGELAPFEQRVAAVVGDRLLFGVVPPAEGDSDLAQDPTEDSQGPSGAQLLPEEDSQPGVSGVATAHCPPSAASGKGRVLTRAVLESQEEIIKGILILLQTCNK</sequence>
<comment type="caution">
    <text evidence="3">The sequence shown here is derived from an EMBL/GenBank/DDBJ whole genome shotgun (WGS) entry which is preliminary data.</text>
</comment>
<reference evidence="3" key="1">
    <citation type="journal article" date="2023" name="Front. Mar. Sci.">
        <title>A new Merluccius polli reference genome to investigate the effects of global change in West African waters.</title>
        <authorList>
            <person name="Mateo J.L."/>
            <person name="Blanco-Fernandez C."/>
            <person name="Garcia-Vazquez E."/>
            <person name="Machado-Schiaffino G."/>
        </authorList>
    </citation>
    <scope>NUCLEOTIDE SEQUENCE</scope>
    <source>
        <strain evidence="3">C29</strain>
        <tissue evidence="3">Fin</tissue>
    </source>
</reference>
<accession>A0AA47MA15</accession>
<dbReference type="AlphaFoldDB" id="A0AA47MA15"/>
<dbReference type="InterPro" id="IPR028002">
    <property type="entry name" value="Myb_DNA-bind_5"/>
</dbReference>
<evidence type="ECO:0000259" key="2">
    <source>
        <dbReference type="Pfam" id="PF13873"/>
    </source>
</evidence>
<dbReference type="Pfam" id="PF13873">
    <property type="entry name" value="Myb_DNA-bind_5"/>
    <property type="match status" value="1"/>
</dbReference>
<dbReference type="Proteomes" id="UP001174136">
    <property type="component" value="Unassembled WGS sequence"/>
</dbReference>
<dbReference type="PANTHER" id="PTHR23098:SF16">
    <property type="entry name" value="REGULATORY PROTEIN ZESTE"/>
    <property type="match status" value="1"/>
</dbReference>
<proteinExistence type="predicted"/>
<evidence type="ECO:0000313" key="4">
    <source>
        <dbReference type="Proteomes" id="UP001174136"/>
    </source>
</evidence>
<protein>
    <submittedName>
        <fullName evidence="3">t-SNARE domain-containing protein 1</fullName>
    </submittedName>
</protein>
<dbReference type="EMBL" id="JAOPHQ010005156">
    <property type="protein sequence ID" value="KAK0136439.1"/>
    <property type="molecule type" value="Genomic_DNA"/>
</dbReference>
<evidence type="ECO:0000313" key="3">
    <source>
        <dbReference type="EMBL" id="KAK0136439.1"/>
    </source>
</evidence>
<evidence type="ECO:0000256" key="1">
    <source>
        <dbReference type="SAM" id="MobiDB-lite"/>
    </source>
</evidence>
<gene>
    <name evidence="3" type="primary">TSNARE1_11</name>
    <name evidence="3" type="ORF">N1851_027441</name>
</gene>
<feature type="domain" description="Myb/SANT-like DNA-binding" evidence="2">
    <location>
        <begin position="31"/>
        <end position="103"/>
    </location>
</feature>
<feature type="region of interest" description="Disordered" evidence="1">
    <location>
        <begin position="143"/>
        <end position="193"/>
    </location>
</feature>
<dbReference type="GO" id="GO:0005634">
    <property type="term" value="C:nucleus"/>
    <property type="evidence" value="ECO:0007669"/>
    <property type="project" value="TreeGrafter"/>
</dbReference>
<dbReference type="PANTHER" id="PTHR23098">
    <property type="entry name" value="AGAP001331-PA-RELATED"/>
    <property type="match status" value="1"/>
</dbReference>
<feature type="compositionally biased region" description="Acidic residues" evidence="1">
    <location>
        <begin position="146"/>
        <end position="156"/>
    </location>
</feature>
<keyword evidence="4" id="KW-1185">Reference proteome</keyword>